<feature type="binding site" evidence="11">
    <location>
        <begin position="14"/>
        <end position="19"/>
    </location>
    <ligand>
        <name>FAD</name>
        <dbReference type="ChEBI" id="CHEBI:57692"/>
    </ligand>
</feature>
<dbReference type="GO" id="GO:0050660">
    <property type="term" value="F:flavin adenine dinucleotide binding"/>
    <property type="evidence" value="ECO:0007669"/>
    <property type="project" value="UniProtKB-UniRule"/>
</dbReference>
<evidence type="ECO:0000256" key="4">
    <source>
        <dbReference type="ARBA" id="ARBA00020461"/>
    </source>
</evidence>
<keyword evidence="8 11" id="KW-0520">NAD</keyword>
<dbReference type="Pfam" id="PF21680">
    <property type="entry name" value="GIDA_C_1st"/>
    <property type="match status" value="1"/>
</dbReference>
<dbReference type="InterPro" id="IPR040131">
    <property type="entry name" value="MnmG_N"/>
</dbReference>
<comment type="similarity">
    <text evidence="3 11">Belongs to the MnmG family.</text>
</comment>
<dbReference type="Gene3D" id="1.10.150.570">
    <property type="entry name" value="GidA associated domain, C-terminal subdomain"/>
    <property type="match status" value="1"/>
</dbReference>
<evidence type="ECO:0000256" key="9">
    <source>
        <dbReference type="ARBA" id="ARBA00025948"/>
    </source>
</evidence>
<dbReference type="PROSITE" id="PS01280">
    <property type="entry name" value="GIDA_1"/>
    <property type="match status" value="1"/>
</dbReference>
<dbReference type="AlphaFoldDB" id="A0A660SAF9"/>
<dbReference type="HAMAP" id="MF_00129">
    <property type="entry name" value="MnmG_GidA"/>
    <property type="match status" value="1"/>
</dbReference>
<evidence type="ECO:0000256" key="11">
    <source>
        <dbReference type="HAMAP-Rule" id="MF_00129"/>
    </source>
</evidence>
<evidence type="ECO:0000256" key="3">
    <source>
        <dbReference type="ARBA" id="ARBA00007653"/>
    </source>
</evidence>
<accession>A0A660SAF9</accession>
<dbReference type="FunFam" id="3.50.50.60:FF:000002">
    <property type="entry name" value="tRNA uridine 5-carboxymethylaminomethyl modification enzyme MnmG"/>
    <property type="match status" value="1"/>
</dbReference>
<comment type="subunit">
    <text evidence="9 11">Homodimer. Heterotetramer of two MnmE and two MnmG subunits.</text>
</comment>
<proteinExistence type="inferred from homology"/>
<dbReference type="InterPro" id="IPR020595">
    <property type="entry name" value="MnmG-rel_CS"/>
</dbReference>
<dbReference type="Proteomes" id="UP000282321">
    <property type="component" value="Unassembled WGS sequence"/>
</dbReference>
<comment type="cofactor">
    <cofactor evidence="1 11">
        <name>FAD</name>
        <dbReference type="ChEBI" id="CHEBI:57692"/>
    </cofactor>
</comment>
<dbReference type="PROSITE" id="PS01281">
    <property type="entry name" value="GIDA_2"/>
    <property type="match status" value="1"/>
</dbReference>
<dbReference type="GO" id="GO:0002098">
    <property type="term" value="P:tRNA wobble uridine modification"/>
    <property type="evidence" value="ECO:0007669"/>
    <property type="project" value="InterPro"/>
</dbReference>
<sequence>MKNFPNKFDIIVVGGGHAGIEAAYASAKMGLKTVLFSINADFIGNMSCNPSIGGLAKSQLVFEIDAFGGLMPLISDREGIQFRMLNNKKGPAVWSLRAQEDKIMYRTSIKQELEETENLYIKQASINDIIVEEGKFKGVVSKTGMFYEGKSCILTTGTFMRGLIHIGLTHFDAGRLGEPASYGLSDRLKKLGFTIKRFKTGTPARIDGKTIDFDEMEIQNGDDNPAHFSMRTNGFNPTQVPCYITRTNLKTHKIILDNLDKAPLYSGIIEGIGPRYCPSIEDKVVRFKDRNSHIVFVEPEGLHTNEYYINGMSTSLPLDIQIEFYHTIPGLRNAEIVRPAYAIEYDCIESTQLKKTLESKHIENLYFAGQINGTSGYEEAAAQGVVAGVNAAAELLEKEPLILGRETSYMGILIDDLTSKITNEPYRMFTSRAEYRLLLRQDNADERLLKYGVKYGLIDKSYLEKVEERIRKVINTVNEFKKIMILPDKAKEILKTDSVNSSISLLDLYKRPDIDLNKIYSLTPEVDEDIKFRVYITAKYEGYIKRQLRKIKEFEHVKNIRIPADIDYEKIKIISIEAREKLSKHKPKTVGDALSISGVSPSDIESLIFWLQKLKTD</sequence>
<dbReference type="Gene3D" id="1.10.10.1800">
    <property type="entry name" value="tRNA uridine 5-carboxymethylaminomethyl modification enzyme MnmG/GidA"/>
    <property type="match status" value="1"/>
</dbReference>
<dbReference type="PANTHER" id="PTHR11806:SF0">
    <property type="entry name" value="PROTEIN MTO1 HOMOLOG, MITOCHONDRIAL"/>
    <property type="match status" value="1"/>
</dbReference>
<dbReference type="SMART" id="SM01228">
    <property type="entry name" value="GIDA_assoc_3"/>
    <property type="match status" value="1"/>
</dbReference>
<dbReference type="Pfam" id="PF01134">
    <property type="entry name" value="GIDA"/>
    <property type="match status" value="1"/>
</dbReference>
<dbReference type="GO" id="GO:0005829">
    <property type="term" value="C:cytosol"/>
    <property type="evidence" value="ECO:0007669"/>
    <property type="project" value="TreeGrafter"/>
</dbReference>
<keyword evidence="5 11" id="KW-0285">Flavoprotein</keyword>
<protein>
    <recommendedName>
        <fullName evidence="4 11">tRNA uridine 5-carboxymethylaminomethyl modification enzyme MnmG</fullName>
    </recommendedName>
    <alternativeName>
        <fullName evidence="10 11">Glucose-inhibited division protein A</fullName>
    </alternativeName>
</protein>
<dbReference type="InterPro" id="IPR036188">
    <property type="entry name" value="FAD/NAD-bd_sf"/>
</dbReference>
<dbReference type="EMBL" id="QNBC01000009">
    <property type="protein sequence ID" value="RKX67825.1"/>
    <property type="molecule type" value="Genomic_DNA"/>
</dbReference>
<evidence type="ECO:0000313" key="13">
    <source>
        <dbReference type="EMBL" id="RKX67825.1"/>
    </source>
</evidence>
<evidence type="ECO:0000259" key="12">
    <source>
        <dbReference type="SMART" id="SM01228"/>
    </source>
</evidence>
<keyword evidence="6 11" id="KW-0819">tRNA processing</keyword>
<comment type="subcellular location">
    <subcellularLocation>
        <location evidence="11">Cytoplasm</location>
    </subcellularLocation>
</comment>
<dbReference type="InterPro" id="IPR026904">
    <property type="entry name" value="MnmG_C"/>
</dbReference>
<dbReference type="NCBIfam" id="TIGR00136">
    <property type="entry name" value="mnmG_gidA"/>
    <property type="match status" value="1"/>
</dbReference>
<dbReference type="InterPro" id="IPR004416">
    <property type="entry name" value="MnmG"/>
</dbReference>
<dbReference type="InterPro" id="IPR044920">
    <property type="entry name" value="MnmG_C_subdom_sf"/>
</dbReference>
<evidence type="ECO:0000256" key="8">
    <source>
        <dbReference type="ARBA" id="ARBA00023027"/>
    </source>
</evidence>
<dbReference type="FunFam" id="1.10.150.570:FF:000001">
    <property type="entry name" value="tRNA uridine 5-carboxymethylaminomethyl modification enzyme MnmG"/>
    <property type="match status" value="1"/>
</dbReference>
<feature type="binding site" evidence="11">
    <location>
        <position position="126"/>
    </location>
    <ligand>
        <name>FAD</name>
        <dbReference type="ChEBI" id="CHEBI:57692"/>
    </ligand>
</feature>
<feature type="binding site" evidence="11">
    <location>
        <begin position="273"/>
        <end position="287"/>
    </location>
    <ligand>
        <name>NAD(+)</name>
        <dbReference type="ChEBI" id="CHEBI:57540"/>
    </ligand>
</feature>
<dbReference type="GO" id="GO:0030488">
    <property type="term" value="P:tRNA methylation"/>
    <property type="evidence" value="ECO:0007669"/>
    <property type="project" value="TreeGrafter"/>
</dbReference>
<dbReference type="InterPro" id="IPR049312">
    <property type="entry name" value="GIDA_C_N"/>
</dbReference>
<dbReference type="InterPro" id="IPR047001">
    <property type="entry name" value="MnmG_C_subdom"/>
</dbReference>
<evidence type="ECO:0000256" key="1">
    <source>
        <dbReference type="ARBA" id="ARBA00001974"/>
    </source>
</evidence>
<feature type="binding site" evidence="11">
    <location>
        <position position="370"/>
    </location>
    <ligand>
        <name>FAD</name>
        <dbReference type="ChEBI" id="CHEBI:57692"/>
    </ligand>
</feature>
<dbReference type="Pfam" id="PF13932">
    <property type="entry name" value="SAM_GIDA_C"/>
    <property type="match status" value="1"/>
</dbReference>
<evidence type="ECO:0000313" key="14">
    <source>
        <dbReference type="Proteomes" id="UP000282321"/>
    </source>
</evidence>
<comment type="caution">
    <text evidence="13">The sequence shown here is derived from an EMBL/GenBank/DDBJ whole genome shotgun (WGS) entry which is preliminary data.</text>
</comment>
<evidence type="ECO:0000256" key="5">
    <source>
        <dbReference type="ARBA" id="ARBA00022630"/>
    </source>
</evidence>
<evidence type="ECO:0000256" key="10">
    <source>
        <dbReference type="ARBA" id="ARBA00031800"/>
    </source>
</evidence>
<keyword evidence="11" id="KW-0963">Cytoplasm</keyword>
<gene>
    <name evidence="11" type="primary">mnmG</name>
    <name evidence="11" type="synonym">gidA</name>
    <name evidence="13" type="ORF">DRP44_01295</name>
</gene>
<comment type="function">
    <text evidence="2 11">NAD-binding protein involved in the addition of a carboxymethylaminomethyl (cmnm) group at the wobble position (U34) of certain tRNAs, forming tRNA-cmnm(5)s(2)U34.</text>
</comment>
<evidence type="ECO:0000256" key="2">
    <source>
        <dbReference type="ARBA" id="ARBA00003717"/>
    </source>
</evidence>
<keyword evidence="7 11" id="KW-0274">FAD</keyword>
<organism evidence="13 14">
    <name type="scientific">candidate division TA06 bacterium</name>
    <dbReference type="NCBI Taxonomy" id="2250710"/>
    <lineage>
        <taxon>Bacteria</taxon>
        <taxon>Bacteria division TA06</taxon>
    </lineage>
</organism>
<dbReference type="InterPro" id="IPR002218">
    <property type="entry name" value="MnmG-rel"/>
</dbReference>
<dbReference type="SUPFAM" id="SSF51905">
    <property type="entry name" value="FAD/NAD(P)-binding domain"/>
    <property type="match status" value="1"/>
</dbReference>
<feature type="binding site" evidence="11">
    <location>
        <position position="181"/>
    </location>
    <ligand>
        <name>FAD</name>
        <dbReference type="ChEBI" id="CHEBI:57692"/>
    </ligand>
</feature>
<evidence type="ECO:0000256" key="7">
    <source>
        <dbReference type="ARBA" id="ARBA00022827"/>
    </source>
</evidence>
<feature type="domain" description="tRNA uridine 5-carboxymethylaminomethyl modification enzyme C-terminal subdomain" evidence="12">
    <location>
        <begin position="538"/>
        <end position="609"/>
    </location>
</feature>
<reference evidence="13 14" key="1">
    <citation type="submission" date="2018-06" db="EMBL/GenBank/DDBJ databases">
        <title>Extensive metabolic versatility and redundancy in microbially diverse, dynamic hydrothermal sediments.</title>
        <authorList>
            <person name="Dombrowski N."/>
            <person name="Teske A."/>
            <person name="Baker B.J."/>
        </authorList>
    </citation>
    <scope>NUCLEOTIDE SEQUENCE [LARGE SCALE GENOMIC DNA]</scope>
    <source>
        <strain evidence="13">B35_G9</strain>
    </source>
</reference>
<dbReference type="Gene3D" id="3.50.50.60">
    <property type="entry name" value="FAD/NAD(P)-binding domain"/>
    <property type="match status" value="2"/>
</dbReference>
<dbReference type="PANTHER" id="PTHR11806">
    <property type="entry name" value="GLUCOSE INHIBITED DIVISION PROTEIN A"/>
    <property type="match status" value="1"/>
</dbReference>
<evidence type="ECO:0000256" key="6">
    <source>
        <dbReference type="ARBA" id="ARBA00022694"/>
    </source>
</evidence>
<name>A0A660SAF9_UNCT6</name>